<accession>A0AAV5MQ07</accession>
<protein>
    <submittedName>
        <fullName evidence="1">Uncharacterized protein</fullName>
    </submittedName>
</protein>
<comment type="caution">
    <text evidence="1">The sequence shown here is derived from an EMBL/GenBank/DDBJ whole genome shotgun (WGS) entry which is preliminary data.</text>
</comment>
<name>A0AAV5MQ07_9ROSI</name>
<reference evidence="1 2" key="1">
    <citation type="journal article" date="2021" name="Commun. Biol.">
        <title>The genome of Shorea leprosula (Dipterocarpaceae) highlights the ecological relevance of drought in aseasonal tropical rainforests.</title>
        <authorList>
            <person name="Ng K.K.S."/>
            <person name="Kobayashi M.J."/>
            <person name="Fawcett J.A."/>
            <person name="Hatakeyama M."/>
            <person name="Paape T."/>
            <person name="Ng C.H."/>
            <person name="Ang C.C."/>
            <person name="Tnah L.H."/>
            <person name="Lee C.T."/>
            <person name="Nishiyama T."/>
            <person name="Sese J."/>
            <person name="O'Brien M.J."/>
            <person name="Copetti D."/>
            <person name="Mohd Noor M.I."/>
            <person name="Ong R.C."/>
            <person name="Putra M."/>
            <person name="Sireger I.Z."/>
            <person name="Indrioko S."/>
            <person name="Kosugi Y."/>
            <person name="Izuno A."/>
            <person name="Isagi Y."/>
            <person name="Lee S.L."/>
            <person name="Shimizu K.K."/>
        </authorList>
    </citation>
    <scope>NUCLEOTIDE SEQUENCE [LARGE SCALE GENOMIC DNA]</scope>
    <source>
        <strain evidence="1">214</strain>
    </source>
</reference>
<dbReference type="Proteomes" id="UP001054252">
    <property type="component" value="Unassembled WGS sequence"/>
</dbReference>
<dbReference type="EMBL" id="BPVZ01000507">
    <property type="protein sequence ID" value="GKV51523.1"/>
    <property type="molecule type" value="Genomic_DNA"/>
</dbReference>
<organism evidence="1 2">
    <name type="scientific">Rubroshorea leprosula</name>
    <dbReference type="NCBI Taxonomy" id="152421"/>
    <lineage>
        <taxon>Eukaryota</taxon>
        <taxon>Viridiplantae</taxon>
        <taxon>Streptophyta</taxon>
        <taxon>Embryophyta</taxon>
        <taxon>Tracheophyta</taxon>
        <taxon>Spermatophyta</taxon>
        <taxon>Magnoliopsida</taxon>
        <taxon>eudicotyledons</taxon>
        <taxon>Gunneridae</taxon>
        <taxon>Pentapetalae</taxon>
        <taxon>rosids</taxon>
        <taxon>malvids</taxon>
        <taxon>Malvales</taxon>
        <taxon>Dipterocarpaceae</taxon>
        <taxon>Rubroshorea</taxon>
    </lineage>
</organism>
<gene>
    <name evidence="1" type="ORF">SLEP1_g58168</name>
</gene>
<dbReference type="AlphaFoldDB" id="A0AAV5MQ07"/>
<sequence>MKLFKIGKDVRWCCFSFHSHKFTQPMQSPKRQLFKLIKYWTTQRGGGGG</sequence>
<evidence type="ECO:0000313" key="2">
    <source>
        <dbReference type="Proteomes" id="UP001054252"/>
    </source>
</evidence>
<keyword evidence="2" id="KW-1185">Reference proteome</keyword>
<proteinExistence type="predicted"/>
<evidence type="ECO:0000313" key="1">
    <source>
        <dbReference type="EMBL" id="GKV51523.1"/>
    </source>
</evidence>